<evidence type="ECO:0000256" key="1">
    <source>
        <dbReference type="ARBA" id="ARBA00004915"/>
    </source>
</evidence>
<evidence type="ECO:0000256" key="8">
    <source>
        <dbReference type="ARBA" id="ARBA00023096"/>
    </source>
</evidence>
<dbReference type="GO" id="GO:0004648">
    <property type="term" value="F:O-phospho-L-serine:2-oxoglutarate aminotransferase activity"/>
    <property type="evidence" value="ECO:0007669"/>
    <property type="project" value="UniProtKB-UniRule"/>
</dbReference>
<dbReference type="InterPro" id="IPR000192">
    <property type="entry name" value="Aminotrans_V_dom"/>
</dbReference>
<dbReference type="InterPro" id="IPR020578">
    <property type="entry name" value="Aminotrans_V_PyrdxlP_BS"/>
</dbReference>
<evidence type="ECO:0000256" key="4">
    <source>
        <dbReference type="ARBA" id="ARBA00022576"/>
    </source>
</evidence>
<dbReference type="PANTHER" id="PTHR43247">
    <property type="entry name" value="PHOSPHOSERINE AMINOTRANSFERASE"/>
    <property type="match status" value="1"/>
</dbReference>
<dbReference type="EC" id="2.6.1.52" evidence="12"/>
<evidence type="ECO:0000259" key="14">
    <source>
        <dbReference type="Pfam" id="PF00266"/>
    </source>
</evidence>
<evidence type="ECO:0000256" key="9">
    <source>
        <dbReference type="ARBA" id="ARBA00023299"/>
    </source>
</evidence>
<feature type="domain" description="Aminotransferase class V" evidence="14">
    <location>
        <begin position="5"/>
        <end position="349"/>
    </location>
</feature>
<proteinExistence type="inferred from homology"/>
<dbReference type="AlphaFoldDB" id="A0A2S0VP20"/>
<keyword evidence="5 12" id="KW-0028">Amino-acid biosynthesis</keyword>
<dbReference type="InterPro" id="IPR015422">
    <property type="entry name" value="PyrdxlP-dep_Trfase_small"/>
</dbReference>
<dbReference type="FunFam" id="3.40.640.10:FF:000010">
    <property type="entry name" value="Phosphoserine aminotransferase"/>
    <property type="match status" value="1"/>
</dbReference>
<dbReference type="InterPro" id="IPR015424">
    <property type="entry name" value="PyrdxlP-dep_Trfase"/>
</dbReference>
<sequence>MDNSIFNFCAGPAMLPREVMQQAQQEFLDWQGLGCSVMEVSHRSPEYIAMAKEAEQDLRELLSISDDYAVLFMHAGGRGQFFSIPMNLMPQGGVADHVVTGSWSRGAVKECQKYGQAKVVTDITYQGNNRGIAPQSEWQLSDNAAYLHYCPNETVEGVEFDYVPQVDAPLVADMSSCILSRQINVNDFGLIYAGAQKNIGPSGLAIVIVRKDLLGKARSDTPSIFDYQQQFKLDSMLNTPPTYAWYLAGLVFKWLKAQGGVAAVEEKNIAKAKLLYDFIDECDFYENRVVKHYRSRMNVPFYLADEALNDKFLQESKQAGLLALKGHRMVGGMRASIYNAMPIEGVKALTQFMADFAKKNG</sequence>
<feature type="modified residue" description="N6-(pyridoxal phosphate)lysine" evidence="12">
    <location>
        <position position="197"/>
    </location>
</feature>
<keyword evidence="12" id="KW-0963">Cytoplasm</keyword>
<comment type="pathway">
    <text evidence="2 12 13">Amino-acid biosynthesis; L-serine biosynthesis; L-serine from 3-phospho-D-glycerate: step 2/3.</text>
</comment>
<dbReference type="PROSITE" id="PS00595">
    <property type="entry name" value="AA_TRANSFER_CLASS_5"/>
    <property type="match status" value="1"/>
</dbReference>
<protein>
    <recommendedName>
        <fullName evidence="12">Phosphoserine aminotransferase</fullName>
        <ecNumber evidence="12">2.6.1.52</ecNumber>
    </recommendedName>
    <alternativeName>
        <fullName evidence="12">Phosphohydroxythreonine aminotransferase</fullName>
        <shortName evidence="12">PSAT</shortName>
    </alternativeName>
</protein>
<keyword evidence="16" id="KW-1185">Reference proteome</keyword>
<dbReference type="NCBIfam" id="TIGR01364">
    <property type="entry name" value="serC_1"/>
    <property type="match status" value="1"/>
</dbReference>
<evidence type="ECO:0000256" key="2">
    <source>
        <dbReference type="ARBA" id="ARBA00005099"/>
    </source>
</evidence>
<dbReference type="PIRSF" id="PIRSF000525">
    <property type="entry name" value="SerC"/>
    <property type="match status" value="1"/>
</dbReference>
<evidence type="ECO:0000256" key="6">
    <source>
        <dbReference type="ARBA" id="ARBA00022679"/>
    </source>
</evidence>
<comment type="cofactor">
    <cofactor evidence="12">
        <name>pyridoxal 5'-phosphate</name>
        <dbReference type="ChEBI" id="CHEBI:597326"/>
    </cofactor>
    <text evidence="12">Binds 1 pyridoxal phosphate per subunit.</text>
</comment>
<feature type="binding site" evidence="12">
    <location>
        <position position="43"/>
    </location>
    <ligand>
        <name>L-glutamate</name>
        <dbReference type="ChEBI" id="CHEBI:29985"/>
    </ligand>
</feature>
<comment type="caution">
    <text evidence="12">Lacks conserved residue(s) required for the propagation of feature annotation.</text>
</comment>
<dbReference type="Proteomes" id="UP000244441">
    <property type="component" value="Chromosome"/>
</dbReference>
<evidence type="ECO:0000313" key="16">
    <source>
        <dbReference type="Proteomes" id="UP000244441"/>
    </source>
</evidence>
<keyword evidence="4 12" id="KW-0032">Aminotransferase</keyword>
<feature type="binding site" evidence="12">
    <location>
        <begin position="238"/>
        <end position="239"/>
    </location>
    <ligand>
        <name>pyridoxal 5'-phosphate</name>
        <dbReference type="ChEBI" id="CHEBI:597326"/>
    </ligand>
</feature>
<dbReference type="KEGG" id="cate:C2869_05615"/>
<evidence type="ECO:0000256" key="7">
    <source>
        <dbReference type="ARBA" id="ARBA00022898"/>
    </source>
</evidence>
<dbReference type="UniPathway" id="UPA00135">
    <property type="reaction ID" value="UER00197"/>
</dbReference>
<dbReference type="GO" id="GO:0006564">
    <property type="term" value="P:L-serine biosynthetic process"/>
    <property type="evidence" value="ECO:0007669"/>
    <property type="project" value="UniProtKB-UniRule"/>
</dbReference>
<dbReference type="CDD" id="cd00611">
    <property type="entry name" value="PSAT_like"/>
    <property type="match status" value="1"/>
</dbReference>
<dbReference type="RefSeq" id="WP_108602021.1">
    <property type="nucleotide sequence ID" value="NZ_CP026604.1"/>
</dbReference>
<dbReference type="NCBIfam" id="NF003764">
    <property type="entry name" value="PRK05355.1"/>
    <property type="match status" value="1"/>
</dbReference>
<evidence type="ECO:0000256" key="3">
    <source>
        <dbReference type="ARBA" id="ARBA00006904"/>
    </source>
</evidence>
<organism evidence="15 16">
    <name type="scientific">Saccharobesus litoralis</name>
    <dbReference type="NCBI Taxonomy" id="2172099"/>
    <lineage>
        <taxon>Bacteria</taxon>
        <taxon>Pseudomonadati</taxon>
        <taxon>Pseudomonadota</taxon>
        <taxon>Gammaproteobacteria</taxon>
        <taxon>Alteromonadales</taxon>
        <taxon>Alteromonadaceae</taxon>
        <taxon>Saccharobesus</taxon>
    </lineage>
</organism>
<evidence type="ECO:0000256" key="12">
    <source>
        <dbReference type="HAMAP-Rule" id="MF_00160"/>
    </source>
</evidence>
<comment type="subcellular location">
    <subcellularLocation>
        <location evidence="12">Cytoplasm</location>
    </subcellularLocation>
</comment>
<dbReference type="Gene3D" id="3.40.640.10">
    <property type="entry name" value="Type I PLP-dependent aspartate aminotransferase-like (Major domain)"/>
    <property type="match status" value="1"/>
</dbReference>
<dbReference type="InterPro" id="IPR022278">
    <property type="entry name" value="Pser_aminoTfrase"/>
</dbReference>
<evidence type="ECO:0000256" key="10">
    <source>
        <dbReference type="ARBA" id="ARBA00047630"/>
    </source>
</evidence>
<comment type="similarity">
    <text evidence="3 12">Belongs to the class-V pyridoxal-phosphate-dependent aminotransferase family. SerC subfamily.</text>
</comment>
<dbReference type="Gene3D" id="3.90.1150.10">
    <property type="entry name" value="Aspartate Aminotransferase, domain 1"/>
    <property type="match status" value="1"/>
</dbReference>
<keyword evidence="6 12" id="KW-0808">Transferase</keyword>
<evidence type="ECO:0000256" key="5">
    <source>
        <dbReference type="ARBA" id="ARBA00022605"/>
    </source>
</evidence>
<name>A0A2S0VP20_9ALTE</name>
<feature type="binding site" evidence="12">
    <location>
        <position position="173"/>
    </location>
    <ligand>
        <name>pyridoxal 5'-phosphate</name>
        <dbReference type="ChEBI" id="CHEBI:597326"/>
    </ligand>
</feature>
<dbReference type="GO" id="GO:0030170">
    <property type="term" value="F:pyridoxal phosphate binding"/>
    <property type="evidence" value="ECO:0007669"/>
    <property type="project" value="UniProtKB-UniRule"/>
</dbReference>
<evidence type="ECO:0000256" key="13">
    <source>
        <dbReference type="RuleBase" id="RU004505"/>
    </source>
</evidence>
<comment type="function">
    <text evidence="12">Catalyzes the reversible conversion of 3-phosphohydroxypyruvate to phosphoserine and of 3-hydroxy-2-oxo-4-phosphonooxybutanoate to phosphohydroxythreonine.</text>
</comment>
<keyword evidence="8 12" id="KW-0664">Pyridoxine biosynthesis</keyword>
<comment type="catalytic activity">
    <reaction evidence="10 12">
        <text>4-(phosphooxy)-L-threonine + 2-oxoglutarate = (R)-3-hydroxy-2-oxo-4-phosphooxybutanoate + L-glutamate</text>
        <dbReference type="Rhea" id="RHEA:16573"/>
        <dbReference type="ChEBI" id="CHEBI:16810"/>
        <dbReference type="ChEBI" id="CHEBI:29985"/>
        <dbReference type="ChEBI" id="CHEBI:58452"/>
        <dbReference type="ChEBI" id="CHEBI:58538"/>
        <dbReference type="EC" id="2.6.1.52"/>
    </reaction>
</comment>
<dbReference type="GO" id="GO:0008615">
    <property type="term" value="P:pyridoxine biosynthetic process"/>
    <property type="evidence" value="ECO:0007669"/>
    <property type="project" value="UniProtKB-UniRule"/>
</dbReference>
<dbReference type="GO" id="GO:0005737">
    <property type="term" value="C:cytoplasm"/>
    <property type="evidence" value="ECO:0007669"/>
    <property type="project" value="UniProtKB-SubCell"/>
</dbReference>
<comment type="catalytic activity">
    <reaction evidence="11 12 13">
        <text>O-phospho-L-serine + 2-oxoglutarate = 3-phosphooxypyruvate + L-glutamate</text>
        <dbReference type="Rhea" id="RHEA:14329"/>
        <dbReference type="ChEBI" id="CHEBI:16810"/>
        <dbReference type="ChEBI" id="CHEBI:18110"/>
        <dbReference type="ChEBI" id="CHEBI:29985"/>
        <dbReference type="ChEBI" id="CHEBI:57524"/>
        <dbReference type="EC" id="2.6.1.52"/>
    </reaction>
</comment>
<dbReference type="OrthoDB" id="9809412at2"/>
<dbReference type="InterPro" id="IPR015421">
    <property type="entry name" value="PyrdxlP-dep_Trfase_major"/>
</dbReference>
<reference evidence="15 16" key="1">
    <citation type="submission" date="2018-01" db="EMBL/GenBank/DDBJ databases">
        <title>Genome sequence of a Cantenovulum-like bacteria.</title>
        <authorList>
            <person name="Tan W.R."/>
            <person name="Lau N.-S."/>
            <person name="Go F."/>
            <person name="Amirul A.-A.A."/>
        </authorList>
    </citation>
    <scope>NUCLEOTIDE SEQUENCE [LARGE SCALE GENOMIC DNA]</scope>
    <source>
        <strain evidence="15 16">CCB-QB4</strain>
    </source>
</reference>
<feature type="binding site" evidence="12">
    <location>
        <position position="196"/>
    </location>
    <ligand>
        <name>pyridoxal 5'-phosphate</name>
        <dbReference type="ChEBI" id="CHEBI:597326"/>
    </ligand>
</feature>
<evidence type="ECO:0000256" key="11">
    <source>
        <dbReference type="ARBA" id="ARBA00049007"/>
    </source>
</evidence>
<feature type="binding site" evidence="12">
    <location>
        <position position="154"/>
    </location>
    <ligand>
        <name>pyridoxal 5'-phosphate</name>
        <dbReference type="ChEBI" id="CHEBI:597326"/>
    </ligand>
</feature>
<dbReference type="EMBL" id="CP026604">
    <property type="protein sequence ID" value="AWB65949.1"/>
    <property type="molecule type" value="Genomic_DNA"/>
</dbReference>
<dbReference type="PANTHER" id="PTHR43247:SF1">
    <property type="entry name" value="PHOSPHOSERINE AMINOTRANSFERASE"/>
    <property type="match status" value="1"/>
</dbReference>
<dbReference type="FunFam" id="3.90.1150.10:FF:000006">
    <property type="entry name" value="Phosphoserine aminotransferase"/>
    <property type="match status" value="1"/>
</dbReference>
<dbReference type="Pfam" id="PF00266">
    <property type="entry name" value="Aminotran_5"/>
    <property type="match status" value="1"/>
</dbReference>
<keyword evidence="7 12" id="KW-0663">Pyridoxal phosphate</keyword>
<evidence type="ECO:0000313" key="15">
    <source>
        <dbReference type="EMBL" id="AWB65949.1"/>
    </source>
</evidence>
<feature type="binding site" evidence="12">
    <location>
        <begin position="77"/>
        <end position="78"/>
    </location>
    <ligand>
        <name>pyridoxal 5'-phosphate</name>
        <dbReference type="ChEBI" id="CHEBI:597326"/>
    </ligand>
</feature>
<feature type="binding site" evidence="12">
    <location>
        <position position="103"/>
    </location>
    <ligand>
        <name>pyridoxal 5'-phosphate</name>
        <dbReference type="ChEBI" id="CHEBI:597326"/>
    </ligand>
</feature>
<accession>A0A2S0VP20</accession>
<gene>
    <name evidence="12" type="primary">serC</name>
    <name evidence="15" type="ORF">C2869_05615</name>
</gene>
<dbReference type="SUPFAM" id="SSF53383">
    <property type="entry name" value="PLP-dependent transferases"/>
    <property type="match status" value="1"/>
</dbReference>
<comment type="subunit">
    <text evidence="12">Homodimer.</text>
</comment>
<comment type="pathway">
    <text evidence="1 12">Cofactor biosynthesis; pyridoxine 5'-phosphate biosynthesis; pyridoxine 5'-phosphate from D-erythrose 4-phosphate: step 3/5.</text>
</comment>
<dbReference type="UniPathway" id="UPA00244">
    <property type="reaction ID" value="UER00311"/>
</dbReference>
<dbReference type="HAMAP" id="MF_00160">
    <property type="entry name" value="SerC_aminotrans_5"/>
    <property type="match status" value="1"/>
</dbReference>
<keyword evidence="9 12" id="KW-0718">Serine biosynthesis</keyword>